<feature type="domain" description="Polysaccharide pyruvyl transferase" evidence="1">
    <location>
        <begin position="13"/>
        <end position="321"/>
    </location>
</feature>
<gene>
    <name evidence="2" type="ORF">V1479_22065</name>
</gene>
<evidence type="ECO:0000313" key="2">
    <source>
        <dbReference type="EMBL" id="MEX4010007.1"/>
    </source>
</evidence>
<dbReference type="EMBL" id="JAZHFV010000008">
    <property type="protein sequence ID" value="MEX4010007.1"/>
    <property type="molecule type" value="Genomic_DNA"/>
</dbReference>
<comment type="caution">
    <text evidence="2">The sequence shown here is derived from an EMBL/GenBank/DDBJ whole genome shotgun (WGS) entry which is preliminary data.</text>
</comment>
<proteinExistence type="predicted"/>
<dbReference type="Pfam" id="PF04230">
    <property type="entry name" value="PS_pyruv_trans"/>
    <property type="match status" value="1"/>
</dbReference>
<organism evidence="2 3">
    <name type="scientific">Neoaquamicrobium sediminum</name>
    <dbReference type="NCBI Taxonomy" id="1849104"/>
    <lineage>
        <taxon>Bacteria</taxon>
        <taxon>Pseudomonadati</taxon>
        <taxon>Pseudomonadota</taxon>
        <taxon>Alphaproteobacteria</taxon>
        <taxon>Hyphomicrobiales</taxon>
        <taxon>Phyllobacteriaceae</taxon>
        <taxon>Neoaquamicrobium</taxon>
    </lineage>
</organism>
<dbReference type="Proteomes" id="UP001559025">
    <property type="component" value="Unassembled WGS sequence"/>
</dbReference>
<protein>
    <submittedName>
        <fullName evidence="2">Polysaccharide pyruvyl transferase family protein</fullName>
    </submittedName>
</protein>
<dbReference type="PANTHER" id="PTHR36836">
    <property type="entry name" value="COLANIC ACID BIOSYNTHESIS PROTEIN WCAK"/>
    <property type="match status" value="1"/>
</dbReference>
<reference evidence="2 3" key="1">
    <citation type="submission" date="2024-01" db="EMBL/GenBank/DDBJ databases">
        <title>New evidence supports the origin of RcGTA from prophage.</title>
        <authorList>
            <person name="Xu Y."/>
            <person name="Liu B."/>
            <person name="Chen F."/>
        </authorList>
    </citation>
    <scope>NUCLEOTIDE SEQUENCE [LARGE SCALE GENOMIC DNA]</scope>
    <source>
        <strain evidence="2 3">CBW1107-2</strain>
    </source>
</reference>
<keyword evidence="2" id="KW-0808">Transferase</keyword>
<accession>A0ABV3WZ87</accession>
<dbReference type="PANTHER" id="PTHR36836:SF1">
    <property type="entry name" value="COLANIC ACID BIOSYNTHESIS PROTEIN WCAK"/>
    <property type="match status" value="1"/>
</dbReference>
<dbReference type="RefSeq" id="WP_173194268.1">
    <property type="nucleotide sequence ID" value="NZ_JABETK010000003.1"/>
</dbReference>
<keyword evidence="3" id="KW-1185">Reference proteome</keyword>
<sequence>MTIALLGLFGCGNSGNDGSLESMLNYLQAVLPTSPLICICPAPAVISQRYAVPSISVGGSELHGRIALVDRALAGLPRMTLGLAQIFIKLRGVKVLVIPGTGILDDFQETASGWPFVLFRWCVAAKVLGIPIAFVSVGAGPIMHPLSRFLFKKSVKCASYISYRDESSRKYMHEIGGNFIDDQCYPDLAFNLPTPSRSASSERLTIVLGVMYYQGWKKSDSSGPSIYERYLGKLASYVTKLVNEGYRVRLITGDVLDATAISDLLSRLKPHTCDQVETCNTESLHAVMEAMMDATLVVASRYHNVVCALMMGLPTISLSYNAKNDDLLERYNQREYRQHIECFEVDILMNQTRNAIDNAPLIQSEINTENKAVKDSAMQQGEQILSVLSI</sequence>
<name>A0ABV3WZ87_9HYPH</name>
<dbReference type="GO" id="GO:0016740">
    <property type="term" value="F:transferase activity"/>
    <property type="evidence" value="ECO:0007669"/>
    <property type="project" value="UniProtKB-KW"/>
</dbReference>
<evidence type="ECO:0000313" key="3">
    <source>
        <dbReference type="Proteomes" id="UP001559025"/>
    </source>
</evidence>
<dbReference type="InterPro" id="IPR007345">
    <property type="entry name" value="Polysacch_pyruvyl_Trfase"/>
</dbReference>
<evidence type="ECO:0000259" key="1">
    <source>
        <dbReference type="Pfam" id="PF04230"/>
    </source>
</evidence>